<organism evidence="3 4">
    <name type="scientific">Bifidobacterium longum subsp. longum</name>
    <dbReference type="NCBI Taxonomy" id="1679"/>
    <lineage>
        <taxon>Bacteria</taxon>
        <taxon>Bacillati</taxon>
        <taxon>Actinomycetota</taxon>
        <taxon>Actinomycetes</taxon>
        <taxon>Bifidobacteriales</taxon>
        <taxon>Bifidobacteriaceae</taxon>
        <taxon>Bifidobacterium</taxon>
    </lineage>
</organism>
<evidence type="ECO:0000313" key="3">
    <source>
        <dbReference type="EMBL" id="TCE99391.1"/>
    </source>
</evidence>
<evidence type="ECO:0000256" key="2">
    <source>
        <dbReference type="SAM" id="Phobius"/>
    </source>
</evidence>
<dbReference type="AlphaFoldDB" id="A0A4R0U2Z1"/>
<proteinExistence type="predicted"/>
<comment type="caution">
    <text evidence="3">The sequence shown here is derived from an EMBL/GenBank/DDBJ whole genome shotgun (WGS) entry which is preliminary data.</text>
</comment>
<dbReference type="EMBL" id="SHRX01000012">
    <property type="protein sequence ID" value="TCE99391.1"/>
    <property type="molecule type" value="Genomic_DNA"/>
</dbReference>
<keyword evidence="2" id="KW-0812">Transmembrane</keyword>
<protein>
    <submittedName>
        <fullName evidence="3">Uncharacterized protein</fullName>
    </submittedName>
</protein>
<evidence type="ECO:0000313" key="4">
    <source>
        <dbReference type="Proteomes" id="UP000292751"/>
    </source>
</evidence>
<reference evidence="3 4" key="1">
    <citation type="journal article" date="2018" name="Sci. Rep.">
        <title>Genomic diversity and distribution of Bifidobacterium longum subsp. longum across the human lifespan.</title>
        <authorList>
            <person name="Odamaki T."/>
            <person name="Bottacini F."/>
            <person name="Kato K."/>
            <person name="Mitsuyama E."/>
            <person name="Yoshida K."/>
            <person name="Horigome A."/>
            <person name="Xiao J.Z."/>
            <person name="van Sinderen D."/>
        </authorList>
    </citation>
    <scope>NUCLEOTIDE SEQUENCE [LARGE SCALE GENOMIC DNA]</scope>
    <source>
        <strain evidence="3 4">MCC10076</strain>
    </source>
</reference>
<dbReference type="RefSeq" id="WP_131234442.1">
    <property type="nucleotide sequence ID" value="NZ_SHRX01000012.1"/>
</dbReference>
<accession>A0A4R0U2Z1</accession>
<evidence type="ECO:0000256" key="1">
    <source>
        <dbReference type="SAM" id="MobiDB-lite"/>
    </source>
</evidence>
<feature type="region of interest" description="Disordered" evidence="1">
    <location>
        <begin position="1"/>
        <end position="71"/>
    </location>
</feature>
<feature type="transmembrane region" description="Helical" evidence="2">
    <location>
        <begin position="112"/>
        <end position="141"/>
    </location>
</feature>
<keyword evidence="2" id="KW-0472">Membrane</keyword>
<keyword evidence="2" id="KW-1133">Transmembrane helix</keyword>
<feature type="compositionally biased region" description="Basic and acidic residues" evidence="1">
    <location>
        <begin position="1"/>
        <end position="10"/>
    </location>
</feature>
<sequence length="147" mass="16514">MTDKDSDKPYLDQGTEALGGKAGDDTAVGRLSDSESARFEDEARERSEITDEIEDMSHNDSPGSNNSDTSALTSITGWHPFLRFLFRVADMEYAFEENRSVRFHRFIREHKWIFRICFWADWGIVAIGSTGVVAAMVFAALKTLGLV</sequence>
<name>A0A4R0U2Z1_BIFLL</name>
<dbReference type="Proteomes" id="UP000292751">
    <property type="component" value="Unassembled WGS sequence"/>
</dbReference>
<gene>
    <name evidence="3" type="ORF">MCC10076_0968</name>
</gene>
<feature type="compositionally biased region" description="Basic and acidic residues" evidence="1">
    <location>
        <begin position="32"/>
        <end position="49"/>
    </location>
</feature>
<feature type="compositionally biased region" description="Polar residues" evidence="1">
    <location>
        <begin position="59"/>
        <end position="71"/>
    </location>
</feature>